<protein>
    <submittedName>
        <fullName evidence="1">Uncharacterized protein</fullName>
    </submittedName>
</protein>
<reference evidence="1" key="1">
    <citation type="submission" date="2024-06" db="EMBL/GenBank/DDBJ databases">
        <title>Intestivirid acquisition increases across infancy in a wild primate population.</title>
        <authorList>
            <person name="Schneider-Creas I.A."/>
            <person name="Moya I.L."/>
            <person name="Chiou K.L."/>
            <person name="Baniel A."/>
            <person name="Azanaw Haile A."/>
            <person name="Kebede F."/>
            <person name="Abebe B."/>
            <person name="Snyder-Mackler N."/>
            <person name="Varsani A."/>
        </authorList>
    </citation>
    <scope>NUCLEOTIDE SEQUENCE</scope>
    <source>
        <strain evidence="1">Int_RNL_2017_0055_MCB</strain>
    </source>
</reference>
<sequence length="40" mass="4711">MTRRRRINPRVLHIVETAGIKYVCKGLPETSDFYMFGILK</sequence>
<organism evidence="1">
    <name type="scientific">Geladintestivirus 4</name>
    <dbReference type="NCBI Taxonomy" id="3233136"/>
    <lineage>
        <taxon>Viruses</taxon>
        <taxon>Duplodnaviria</taxon>
        <taxon>Heunggongvirae</taxon>
        <taxon>Uroviricota</taxon>
        <taxon>Caudoviricetes</taxon>
        <taxon>Crassvirales</taxon>
    </lineage>
</organism>
<name>A0AAU8MH61_9CAUD</name>
<dbReference type="EMBL" id="PP965494">
    <property type="protein sequence ID" value="XCN99987.1"/>
    <property type="molecule type" value="Genomic_DNA"/>
</dbReference>
<proteinExistence type="predicted"/>
<evidence type="ECO:0000313" key="1">
    <source>
        <dbReference type="EMBL" id="XCN99987.1"/>
    </source>
</evidence>
<accession>A0AAU8MH61</accession>